<dbReference type="PANTHER" id="PTHR30250">
    <property type="entry name" value="PST FAMILY PREDICTED COLANIC ACID TRANSPORTER"/>
    <property type="match status" value="1"/>
</dbReference>
<dbReference type="PIRSF" id="PIRSF038958">
    <property type="entry name" value="PG_synth_SpoVB"/>
    <property type="match status" value="1"/>
</dbReference>
<feature type="transmembrane region" description="Helical" evidence="8">
    <location>
        <begin position="363"/>
        <end position="381"/>
    </location>
</feature>
<comment type="subcellular location">
    <subcellularLocation>
        <location evidence="1">Cell membrane</location>
        <topology evidence="1">Multi-pass membrane protein</topology>
    </subcellularLocation>
</comment>
<comment type="caution">
    <text evidence="9">The sequence shown here is derived from an EMBL/GenBank/DDBJ whole genome shotgun (WGS) entry which is preliminary data.</text>
</comment>
<feature type="transmembrane region" description="Helical" evidence="8">
    <location>
        <begin position="393"/>
        <end position="416"/>
    </location>
</feature>
<dbReference type="AlphaFoldDB" id="A0A8J6J908"/>
<dbReference type="PANTHER" id="PTHR30250:SF21">
    <property type="entry name" value="LIPID II FLIPPASE MURJ"/>
    <property type="match status" value="1"/>
</dbReference>
<dbReference type="CDD" id="cd13124">
    <property type="entry name" value="MATE_SpoVB_like"/>
    <property type="match status" value="1"/>
</dbReference>
<evidence type="ECO:0000256" key="6">
    <source>
        <dbReference type="ARBA" id="ARBA00022989"/>
    </source>
</evidence>
<keyword evidence="10" id="KW-1185">Reference proteome</keyword>
<dbReference type="GO" id="GO:0005886">
    <property type="term" value="C:plasma membrane"/>
    <property type="evidence" value="ECO:0007669"/>
    <property type="project" value="UniProtKB-SubCell"/>
</dbReference>
<name>A0A8J6J908_9FIRM</name>
<evidence type="ECO:0000256" key="2">
    <source>
        <dbReference type="ARBA" id="ARBA00022475"/>
    </source>
</evidence>
<dbReference type="InterPro" id="IPR024923">
    <property type="entry name" value="PG_synth_SpoVB"/>
</dbReference>
<dbReference type="GO" id="GO:0009252">
    <property type="term" value="P:peptidoglycan biosynthetic process"/>
    <property type="evidence" value="ECO:0007669"/>
    <property type="project" value="UniProtKB-KW"/>
</dbReference>
<feature type="transmembrane region" description="Helical" evidence="8">
    <location>
        <begin position="461"/>
        <end position="480"/>
    </location>
</feature>
<keyword evidence="2" id="KW-1003">Cell membrane</keyword>
<keyword evidence="6 8" id="KW-1133">Transmembrane helix</keyword>
<evidence type="ECO:0000256" key="1">
    <source>
        <dbReference type="ARBA" id="ARBA00004651"/>
    </source>
</evidence>
<accession>A0A8J6J908</accession>
<dbReference type="Pfam" id="PF01943">
    <property type="entry name" value="Polysacc_synt"/>
    <property type="match status" value="1"/>
</dbReference>
<evidence type="ECO:0000256" key="4">
    <source>
        <dbReference type="ARBA" id="ARBA00022960"/>
    </source>
</evidence>
<organism evidence="9 10">
    <name type="scientific">Flintibacter hominis</name>
    <dbReference type="NCBI Taxonomy" id="2763048"/>
    <lineage>
        <taxon>Bacteria</taxon>
        <taxon>Bacillati</taxon>
        <taxon>Bacillota</taxon>
        <taxon>Clostridia</taxon>
        <taxon>Eubacteriales</taxon>
        <taxon>Flintibacter</taxon>
    </lineage>
</organism>
<feature type="transmembrane region" description="Helical" evidence="8">
    <location>
        <begin position="428"/>
        <end position="449"/>
    </location>
</feature>
<dbReference type="GO" id="GO:0008360">
    <property type="term" value="P:regulation of cell shape"/>
    <property type="evidence" value="ECO:0007669"/>
    <property type="project" value="UniProtKB-KW"/>
</dbReference>
<feature type="transmembrane region" description="Helical" evidence="8">
    <location>
        <begin position="194"/>
        <end position="223"/>
    </location>
</feature>
<dbReference type="InterPro" id="IPR002797">
    <property type="entry name" value="Polysacc_synth"/>
</dbReference>
<feature type="transmembrane region" description="Helical" evidence="8">
    <location>
        <begin position="167"/>
        <end position="188"/>
    </location>
</feature>
<dbReference type="Pfam" id="PF03023">
    <property type="entry name" value="MurJ"/>
    <property type="match status" value="1"/>
</dbReference>
<gene>
    <name evidence="9" type="ORF">H8S11_09315</name>
</gene>
<feature type="transmembrane region" description="Helical" evidence="8">
    <location>
        <begin position="100"/>
        <end position="118"/>
    </location>
</feature>
<evidence type="ECO:0000256" key="7">
    <source>
        <dbReference type="ARBA" id="ARBA00023136"/>
    </source>
</evidence>
<feature type="transmembrane region" description="Helical" evidence="8">
    <location>
        <begin position="486"/>
        <end position="511"/>
    </location>
</feature>
<proteinExistence type="predicted"/>
<feature type="transmembrane region" description="Helical" evidence="8">
    <location>
        <begin position="138"/>
        <end position="155"/>
    </location>
</feature>
<feature type="transmembrane region" description="Helical" evidence="8">
    <location>
        <begin position="20"/>
        <end position="40"/>
    </location>
</feature>
<feature type="transmembrane region" description="Helical" evidence="8">
    <location>
        <begin position="565"/>
        <end position="591"/>
    </location>
</feature>
<dbReference type="InterPro" id="IPR050833">
    <property type="entry name" value="Poly_Biosynth_Transport"/>
</dbReference>
<dbReference type="RefSeq" id="WP_186852925.1">
    <property type="nucleotide sequence ID" value="NZ_JACOPO010000005.1"/>
</dbReference>
<evidence type="ECO:0000256" key="3">
    <source>
        <dbReference type="ARBA" id="ARBA00022692"/>
    </source>
</evidence>
<protein>
    <submittedName>
        <fullName evidence="9">Polysaccharide biosynthesis protein</fullName>
    </submittedName>
</protein>
<evidence type="ECO:0000313" key="9">
    <source>
        <dbReference type="EMBL" id="MBC5723011.1"/>
    </source>
</evidence>
<keyword evidence="4" id="KW-0133">Cell shape</keyword>
<feature type="transmembrane region" description="Helical" evidence="8">
    <location>
        <begin position="60"/>
        <end position="79"/>
    </location>
</feature>
<evidence type="ECO:0000256" key="5">
    <source>
        <dbReference type="ARBA" id="ARBA00022984"/>
    </source>
</evidence>
<dbReference type="InterPro" id="IPR004268">
    <property type="entry name" value="MurJ"/>
</dbReference>
<evidence type="ECO:0000256" key="8">
    <source>
        <dbReference type="SAM" id="Phobius"/>
    </source>
</evidence>
<keyword evidence="7 8" id="KW-0472">Membrane</keyword>
<feature type="transmembrane region" description="Helical" evidence="8">
    <location>
        <begin position="244"/>
        <end position="265"/>
    </location>
</feature>
<keyword evidence="3 8" id="KW-0812">Transmembrane</keyword>
<dbReference type="Proteomes" id="UP000628736">
    <property type="component" value="Unassembled WGS sequence"/>
</dbReference>
<reference evidence="9" key="1">
    <citation type="submission" date="2020-08" db="EMBL/GenBank/DDBJ databases">
        <title>Genome public.</title>
        <authorList>
            <person name="Liu C."/>
            <person name="Sun Q."/>
        </authorList>
    </citation>
    <scope>NUCLEOTIDE SEQUENCE</scope>
    <source>
        <strain evidence="9">NSJ-23</strain>
    </source>
</reference>
<feature type="transmembrane region" description="Helical" evidence="8">
    <location>
        <begin position="523"/>
        <end position="545"/>
    </location>
</feature>
<dbReference type="EMBL" id="JACOPO010000005">
    <property type="protein sequence ID" value="MBC5723011.1"/>
    <property type="molecule type" value="Genomic_DNA"/>
</dbReference>
<evidence type="ECO:0000313" key="10">
    <source>
        <dbReference type="Proteomes" id="UP000628736"/>
    </source>
</evidence>
<sequence>MSQRDTAPRRISGQKQNTFFGGAAILAVGILVVKLIGMFYKIPLVNIIGEQGNTDFTNAYNIYAVLLTISTAGLPVAVSKLVSEASALGRHNQMRKTFRVSMLLFLSLGLISFLVMYFKADTLAAMMNDTKAAAGIKALAPAVVCVGCLAAFRGYSQGHSDMAPTSISQIIEALCKLVIGLSLAYWLIQAGQPAHVAAAGAITGVTVGTVVALAYMLLSYGFGRAREPRLSRDVPDGAGSILKDILRIAIPITLSSSMVGIVTVIDSSLVQGQLQRALVEDPASWALYADFVDFGALENALNTWKETLAAGAAANMASLTQQMALEAPPAAAQALSDAVQDVSRTLYGNYGGALNIYNLPTSLMAAITASVIPAVSGALARRDRRGSAKITGSALRITALLAFPMGVGLFVMGQPIMRLLFTKLNPDLAGPLLSTLGLATVFVCMMLVCNSILQAHGFVNLPVLVMVLGGVLKIVTNYNLVVRPEVGIFGAPAGNILCFGLCLALDLLIISRVIPKRPRYLPIFVKPLAASALMGGAAWVVYRVLARLLSAVPEGGTEAVLSRMGNAVATLAAIGVAMVVYLVLVVALRAISREDLSLMPKGDKLARLLRL</sequence>
<keyword evidence="5" id="KW-0573">Peptidoglycan synthesis</keyword>